<dbReference type="AlphaFoldDB" id="A0AAV7L157"/>
<gene>
    <name evidence="1" type="ORF">NDU88_004888</name>
</gene>
<name>A0AAV7L157_PLEWA</name>
<comment type="caution">
    <text evidence="1">The sequence shown here is derived from an EMBL/GenBank/DDBJ whole genome shotgun (WGS) entry which is preliminary data.</text>
</comment>
<organism evidence="1 2">
    <name type="scientific">Pleurodeles waltl</name>
    <name type="common">Iberian ribbed newt</name>
    <dbReference type="NCBI Taxonomy" id="8319"/>
    <lineage>
        <taxon>Eukaryota</taxon>
        <taxon>Metazoa</taxon>
        <taxon>Chordata</taxon>
        <taxon>Craniata</taxon>
        <taxon>Vertebrata</taxon>
        <taxon>Euteleostomi</taxon>
        <taxon>Amphibia</taxon>
        <taxon>Batrachia</taxon>
        <taxon>Caudata</taxon>
        <taxon>Salamandroidea</taxon>
        <taxon>Salamandridae</taxon>
        <taxon>Pleurodelinae</taxon>
        <taxon>Pleurodeles</taxon>
    </lineage>
</organism>
<reference evidence="1" key="1">
    <citation type="journal article" date="2022" name="bioRxiv">
        <title>Sequencing and chromosome-scale assembly of the giantPleurodeles waltlgenome.</title>
        <authorList>
            <person name="Brown T."/>
            <person name="Elewa A."/>
            <person name="Iarovenko S."/>
            <person name="Subramanian E."/>
            <person name="Araus A.J."/>
            <person name="Petzold A."/>
            <person name="Susuki M."/>
            <person name="Suzuki K.-i.T."/>
            <person name="Hayashi T."/>
            <person name="Toyoda A."/>
            <person name="Oliveira C."/>
            <person name="Osipova E."/>
            <person name="Leigh N.D."/>
            <person name="Simon A."/>
            <person name="Yun M.H."/>
        </authorList>
    </citation>
    <scope>NUCLEOTIDE SEQUENCE</scope>
    <source>
        <strain evidence="1">20211129_DDA</strain>
        <tissue evidence="1">Liver</tissue>
    </source>
</reference>
<evidence type="ECO:0000313" key="2">
    <source>
        <dbReference type="Proteomes" id="UP001066276"/>
    </source>
</evidence>
<proteinExistence type="predicted"/>
<dbReference type="Proteomes" id="UP001066276">
    <property type="component" value="Chromosome 12"/>
</dbReference>
<keyword evidence="2" id="KW-1185">Reference proteome</keyword>
<accession>A0AAV7L157</accession>
<sequence>MSAHDCRWPLENGALRGGGPRAGSGGLRRRCASPFYCRGCSEMLPRGWAHIKRGASPLPLAHAVRPIATCNLLPSCCLLWRPGPAQIVGRGGSRKSARCGKDLTVSHLLPTSRFPPPQESLAHGTGAPWTRCCRVTRLAVTQSTHKLRGAEPGP</sequence>
<evidence type="ECO:0000313" key="1">
    <source>
        <dbReference type="EMBL" id="KAJ1084742.1"/>
    </source>
</evidence>
<dbReference type="EMBL" id="JANPWB010000016">
    <property type="protein sequence ID" value="KAJ1084742.1"/>
    <property type="molecule type" value="Genomic_DNA"/>
</dbReference>
<protein>
    <submittedName>
        <fullName evidence="1">Uncharacterized protein</fullName>
    </submittedName>
</protein>